<sequence>MKDLDQYSSDELKALLADEGWDTPLAPVHRQQLKPWQQGVFWALRIYVVIMCI</sequence>
<proteinExistence type="predicted"/>
<comment type="caution">
    <text evidence="1">The sequence shown here is derived from an EMBL/GenBank/DDBJ whole genome shotgun (WGS) entry which is preliminary data.</text>
</comment>
<evidence type="ECO:0000313" key="1">
    <source>
        <dbReference type="EMBL" id="EQD74416.1"/>
    </source>
</evidence>
<protein>
    <submittedName>
        <fullName evidence="1">Uncharacterized protein</fullName>
    </submittedName>
</protein>
<reference evidence="1" key="1">
    <citation type="submission" date="2013-08" db="EMBL/GenBank/DDBJ databases">
        <authorList>
            <person name="Mendez C."/>
            <person name="Richter M."/>
            <person name="Ferrer M."/>
            <person name="Sanchez J."/>
        </authorList>
    </citation>
    <scope>NUCLEOTIDE SEQUENCE</scope>
</reference>
<reference evidence="1" key="2">
    <citation type="journal article" date="2014" name="ISME J.">
        <title>Microbial stratification in low pH oxic and suboxic macroscopic growths along an acid mine drainage.</title>
        <authorList>
            <person name="Mendez-Garcia C."/>
            <person name="Mesa V."/>
            <person name="Sprenger R.R."/>
            <person name="Richter M."/>
            <person name="Diez M.S."/>
            <person name="Solano J."/>
            <person name="Bargiela R."/>
            <person name="Golyshina O.V."/>
            <person name="Manteca A."/>
            <person name="Ramos J.L."/>
            <person name="Gallego J.R."/>
            <person name="Llorente I."/>
            <person name="Martins Dos Santos V.A."/>
            <person name="Jensen O.N."/>
            <person name="Pelaez A.I."/>
            <person name="Sanchez J."/>
            <person name="Ferrer M."/>
        </authorList>
    </citation>
    <scope>NUCLEOTIDE SEQUENCE</scope>
</reference>
<gene>
    <name evidence="1" type="ORF">B1B_02683</name>
</gene>
<accession>T1BNJ1</accession>
<dbReference type="EMBL" id="AUZY01001608">
    <property type="protein sequence ID" value="EQD74416.1"/>
    <property type="molecule type" value="Genomic_DNA"/>
</dbReference>
<organism evidence="1">
    <name type="scientific">mine drainage metagenome</name>
    <dbReference type="NCBI Taxonomy" id="410659"/>
    <lineage>
        <taxon>unclassified sequences</taxon>
        <taxon>metagenomes</taxon>
        <taxon>ecological metagenomes</taxon>
    </lineage>
</organism>
<name>T1BNJ1_9ZZZZ</name>
<feature type="non-terminal residue" evidence="1">
    <location>
        <position position="53"/>
    </location>
</feature>
<dbReference type="AlphaFoldDB" id="T1BNJ1"/>